<evidence type="ECO:0000256" key="2">
    <source>
        <dbReference type="PROSITE-ProRule" id="PRU00176"/>
    </source>
</evidence>
<keyword evidence="1 2" id="KW-0694">RNA-binding</keyword>
<accession>A0A1J8QG31</accession>
<feature type="compositionally biased region" description="Basic residues" evidence="3">
    <location>
        <begin position="363"/>
        <end position="375"/>
    </location>
</feature>
<evidence type="ECO:0000256" key="1">
    <source>
        <dbReference type="ARBA" id="ARBA00022884"/>
    </source>
</evidence>
<dbReference type="InterPro" id="IPR012677">
    <property type="entry name" value="Nucleotide-bd_a/b_plait_sf"/>
</dbReference>
<feature type="compositionally biased region" description="Pro residues" evidence="3">
    <location>
        <begin position="628"/>
        <end position="650"/>
    </location>
</feature>
<feature type="compositionally biased region" description="Pro residues" evidence="3">
    <location>
        <begin position="533"/>
        <end position="570"/>
    </location>
</feature>
<dbReference type="Gene3D" id="3.30.70.330">
    <property type="match status" value="2"/>
</dbReference>
<feature type="region of interest" description="Disordered" evidence="3">
    <location>
        <begin position="94"/>
        <end position="130"/>
    </location>
</feature>
<comment type="caution">
    <text evidence="5">The sequence shown here is derived from an EMBL/GenBank/DDBJ whole genome shotgun (WGS) entry which is preliminary data.</text>
</comment>
<reference evidence="5 6" key="1">
    <citation type="submission" date="2016-03" db="EMBL/GenBank/DDBJ databases">
        <title>Comparative genomics of the ectomycorrhizal sister species Rhizopogon vinicolor and Rhizopogon vesiculosus (Basidiomycota: Boletales) reveals a divergence of the mating type B locus.</title>
        <authorList>
            <person name="Mujic A.B."/>
            <person name="Kuo A."/>
            <person name="Tritt A."/>
            <person name="Lipzen A."/>
            <person name="Chen C."/>
            <person name="Johnson J."/>
            <person name="Sharma A."/>
            <person name="Barry K."/>
            <person name="Grigoriev I.V."/>
            <person name="Spatafora J.W."/>
        </authorList>
    </citation>
    <scope>NUCLEOTIDE SEQUENCE [LARGE SCALE GENOMIC DNA]</scope>
    <source>
        <strain evidence="5 6">AM-OR11-056</strain>
    </source>
</reference>
<dbReference type="Proteomes" id="UP000183567">
    <property type="component" value="Unassembled WGS sequence"/>
</dbReference>
<dbReference type="GO" id="GO:0003723">
    <property type="term" value="F:RNA binding"/>
    <property type="evidence" value="ECO:0007669"/>
    <property type="project" value="UniProtKB-UniRule"/>
</dbReference>
<dbReference type="OrthoDB" id="439808at2759"/>
<evidence type="ECO:0000259" key="4">
    <source>
        <dbReference type="PROSITE" id="PS50102"/>
    </source>
</evidence>
<protein>
    <submittedName>
        <fullName evidence="5">Mei2 protein</fullName>
    </submittedName>
</protein>
<dbReference type="PROSITE" id="PS50102">
    <property type="entry name" value="RRM"/>
    <property type="match status" value="1"/>
</dbReference>
<feature type="region of interest" description="Disordered" evidence="3">
    <location>
        <begin position="334"/>
        <end position="658"/>
    </location>
</feature>
<keyword evidence="6" id="KW-1185">Reference proteome</keyword>
<feature type="compositionally biased region" description="Basic and acidic residues" evidence="3">
    <location>
        <begin position="379"/>
        <end position="405"/>
    </location>
</feature>
<dbReference type="EMBL" id="LVVM01000454">
    <property type="protein sequence ID" value="OJA20662.1"/>
    <property type="molecule type" value="Genomic_DNA"/>
</dbReference>
<dbReference type="STRING" id="180088.A0A1J8QG31"/>
<feature type="region of interest" description="Disordered" evidence="3">
    <location>
        <begin position="1"/>
        <end position="79"/>
    </location>
</feature>
<sequence length="670" mass="72850">MNRHHPYGGVYDNSANRRGGSQVGPGPDRSYHHRGGGAPRGRGFGRGRGGHFGNYDGGVPNTAIPNAYDQGPPQGDMGLYNNYDSGSQDPYYQNGSGNYGTGIPSAQFNAQPQSDGYAQSYGNYEDGPEGNFDDGGFGMRPQRRNSESNASVPAVLCLYATLRRVNELEAAPCVLYETNSDDVRRSFEEHGDIKTFFDLIATRGMVFVTYYDIRAAERARDRLQGSEISGRPIDVHYSLPRDDQKQGGDRDKNQQFQGNLIVTLKDSGQVIDDNEVRRKFQQFGDVKSVTSVGDRADQRYVEFYDIRACDEAFDRLRHQGLQDGTMDIVYAWEESEISGPPTQRRENKFDGGRDWDDSGRGGFRGRGRGRGRGGGRGRGSFDDFDRRDDFGRDRDRGRFEDDYKGGRGGGRGGYGDRFDSRGPLSSGFGSGSGSYSEPLSVPPYNQPPPPYNQPPPSATQYNQPPPSATQYTQPPPSATQYTQPTPPATATQTGTGDRLEQARKVQQLLAALKQPQNGTAPPPTMSTQQGPPLSGPPPQGNLGMPPPNPNPYYPPPPLQQPAAPYQPPPVSGANPYAQLPSQTSTPQPGQIHTGMSGLPPNILALLQQSQGQQGQGTAPQQMQSHYGMPPPPPQSMMSPPPMSSMPPGAPQPGTQNYQQLMAILAAQKRS</sequence>
<dbReference type="AlphaFoldDB" id="A0A1J8QG31"/>
<feature type="region of interest" description="Disordered" evidence="3">
    <location>
        <begin position="232"/>
        <end position="253"/>
    </location>
</feature>
<dbReference type="Pfam" id="PF00076">
    <property type="entry name" value="RRM_1"/>
    <property type="match status" value="1"/>
</dbReference>
<dbReference type="PANTHER" id="PTHR23189">
    <property type="entry name" value="RNA RECOGNITION MOTIF-CONTAINING"/>
    <property type="match status" value="1"/>
</dbReference>
<feature type="compositionally biased region" description="Low complexity" evidence="3">
    <location>
        <begin position="607"/>
        <end position="623"/>
    </location>
</feature>
<dbReference type="InterPro" id="IPR000504">
    <property type="entry name" value="RRM_dom"/>
</dbReference>
<evidence type="ECO:0000313" key="6">
    <source>
        <dbReference type="Proteomes" id="UP000183567"/>
    </source>
</evidence>
<evidence type="ECO:0000313" key="5">
    <source>
        <dbReference type="EMBL" id="OJA20662.1"/>
    </source>
</evidence>
<feature type="compositionally biased region" description="Basic and acidic residues" evidence="3">
    <location>
        <begin position="239"/>
        <end position="253"/>
    </location>
</feature>
<proteinExistence type="predicted"/>
<feature type="compositionally biased region" description="Low complexity" evidence="3">
    <location>
        <begin position="478"/>
        <end position="493"/>
    </location>
</feature>
<feature type="compositionally biased region" description="Basic and acidic residues" evidence="3">
    <location>
        <begin position="343"/>
        <end position="359"/>
    </location>
</feature>
<organism evidence="5 6">
    <name type="scientific">Rhizopogon vesiculosus</name>
    <dbReference type="NCBI Taxonomy" id="180088"/>
    <lineage>
        <taxon>Eukaryota</taxon>
        <taxon>Fungi</taxon>
        <taxon>Dikarya</taxon>
        <taxon>Basidiomycota</taxon>
        <taxon>Agaricomycotina</taxon>
        <taxon>Agaricomycetes</taxon>
        <taxon>Agaricomycetidae</taxon>
        <taxon>Boletales</taxon>
        <taxon>Suillineae</taxon>
        <taxon>Rhizopogonaceae</taxon>
        <taxon>Rhizopogon</taxon>
    </lineage>
</organism>
<gene>
    <name evidence="5" type="primary">RVUP28</name>
    <name evidence="5" type="ORF">AZE42_03085</name>
</gene>
<dbReference type="SUPFAM" id="SSF54928">
    <property type="entry name" value="RNA-binding domain, RBD"/>
    <property type="match status" value="1"/>
</dbReference>
<evidence type="ECO:0000256" key="3">
    <source>
        <dbReference type="SAM" id="MobiDB-lite"/>
    </source>
</evidence>
<dbReference type="InterPro" id="IPR035979">
    <property type="entry name" value="RBD_domain_sf"/>
</dbReference>
<feature type="compositionally biased region" description="Polar residues" evidence="3">
    <location>
        <begin position="104"/>
        <end position="122"/>
    </location>
</feature>
<name>A0A1J8QG31_9AGAM</name>
<dbReference type="SMART" id="SM00360">
    <property type="entry name" value="RRM"/>
    <property type="match status" value="2"/>
</dbReference>
<feature type="compositionally biased region" description="Polar residues" evidence="3">
    <location>
        <begin position="579"/>
        <end position="590"/>
    </location>
</feature>
<feature type="domain" description="RRM" evidence="4">
    <location>
        <begin position="161"/>
        <end position="240"/>
    </location>
</feature>
<dbReference type="CDD" id="cd12276">
    <property type="entry name" value="RRM2_MEI2_EAR1_like"/>
    <property type="match status" value="1"/>
</dbReference>
<feature type="compositionally biased region" description="Pro residues" evidence="3">
    <location>
        <begin position="440"/>
        <end position="477"/>
    </location>
</feature>